<evidence type="ECO:0000313" key="1">
    <source>
        <dbReference type="EMBL" id="GLR19225.1"/>
    </source>
</evidence>
<dbReference type="AlphaFoldDB" id="A0AA37STX3"/>
<comment type="caution">
    <text evidence="1">The sequence shown here is derived from an EMBL/GenBank/DDBJ whole genome shotgun (WGS) entry which is preliminary data.</text>
</comment>
<reference evidence="1" key="2">
    <citation type="submission" date="2023-01" db="EMBL/GenBank/DDBJ databases">
        <title>Draft genome sequence of Portibacter lacus strain NBRC 108769.</title>
        <authorList>
            <person name="Sun Q."/>
            <person name="Mori K."/>
        </authorList>
    </citation>
    <scope>NUCLEOTIDE SEQUENCE</scope>
    <source>
        <strain evidence="1">NBRC 108769</strain>
    </source>
</reference>
<evidence type="ECO:0000313" key="2">
    <source>
        <dbReference type="Proteomes" id="UP001156666"/>
    </source>
</evidence>
<keyword evidence="2" id="KW-1185">Reference proteome</keyword>
<dbReference type="RefSeq" id="WP_235292075.1">
    <property type="nucleotide sequence ID" value="NZ_BSOH01000027.1"/>
</dbReference>
<dbReference type="EMBL" id="BSOH01000027">
    <property type="protein sequence ID" value="GLR19225.1"/>
    <property type="molecule type" value="Genomic_DNA"/>
</dbReference>
<accession>A0AA37STX3</accession>
<gene>
    <name evidence="1" type="ORF">GCM10007940_38410</name>
</gene>
<protein>
    <submittedName>
        <fullName evidence="1">Uncharacterized protein</fullName>
    </submittedName>
</protein>
<name>A0AA37STX3_9BACT</name>
<organism evidence="1 2">
    <name type="scientific">Portibacter lacus</name>
    <dbReference type="NCBI Taxonomy" id="1099794"/>
    <lineage>
        <taxon>Bacteria</taxon>
        <taxon>Pseudomonadati</taxon>
        <taxon>Bacteroidota</taxon>
        <taxon>Saprospiria</taxon>
        <taxon>Saprospirales</taxon>
        <taxon>Haliscomenobacteraceae</taxon>
        <taxon>Portibacter</taxon>
    </lineage>
</organism>
<dbReference type="PROSITE" id="PS51257">
    <property type="entry name" value="PROKAR_LIPOPROTEIN"/>
    <property type="match status" value="1"/>
</dbReference>
<proteinExistence type="predicted"/>
<dbReference type="Proteomes" id="UP001156666">
    <property type="component" value="Unassembled WGS sequence"/>
</dbReference>
<sequence length="280" mass="29834">MKNFLYIGLLFSLFIVSCELEDVDVYPVEAYTDVETENETVVLGKTGTNVSFVKEETGQTKTFNVIVGLAGKPRTTPVNFTLSSAESDDLPLDAISYSTTGTIEAGKLIANVPVTVELDKLAEATPQKMSLKLVSSDGDFTNFAPVTYTLTVICPSNIATGTYTSTATGTSTDGCCPDVTTVESTVTITAVSEGNYSISDFSAGIYLEWYDVYGITPDFQTDGRLSADFGDICNNLSGTFTEPFGTASSLTGSYDPATGVITYSWITGYDDKATVVLTPQ</sequence>
<reference evidence="1" key="1">
    <citation type="journal article" date="2014" name="Int. J. Syst. Evol. Microbiol.">
        <title>Complete genome sequence of Corynebacterium casei LMG S-19264T (=DSM 44701T), isolated from a smear-ripened cheese.</title>
        <authorList>
            <consortium name="US DOE Joint Genome Institute (JGI-PGF)"/>
            <person name="Walter F."/>
            <person name="Albersmeier A."/>
            <person name="Kalinowski J."/>
            <person name="Ruckert C."/>
        </authorList>
    </citation>
    <scope>NUCLEOTIDE SEQUENCE</scope>
    <source>
        <strain evidence="1">NBRC 108769</strain>
    </source>
</reference>